<feature type="domain" description="HTH luxR-type" evidence="1">
    <location>
        <begin position="834"/>
        <end position="899"/>
    </location>
</feature>
<dbReference type="InterPro" id="IPR049945">
    <property type="entry name" value="AAA_22"/>
</dbReference>
<organism evidence="2 3">
    <name type="scientific">Geodermatophilus amargosae</name>
    <dbReference type="NCBI Taxonomy" id="1296565"/>
    <lineage>
        <taxon>Bacteria</taxon>
        <taxon>Bacillati</taxon>
        <taxon>Actinomycetota</taxon>
        <taxon>Actinomycetes</taxon>
        <taxon>Geodermatophilales</taxon>
        <taxon>Geodermatophilaceae</taxon>
        <taxon>Geodermatophilus</taxon>
    </lineage>
</organism>
<dbReference type="AlphaFoldDB" id="A0A1I6YRQ3"/>
<name>A0A1I6YRQ3_9ACTN</name>
<evidence type="ECO:0000313" key="3">
    <source>
        <dbReference type="Proteomes" id="UP000199546"/>
    </source>
</evidence>
<dbReference type="PROSITE" id="PS50043">
    <property type="entry name" value="HTH_LUXR_2"/>
    <property type="match status" value="1"/>
</dbReference>
<dbReference type="GO" id="GO:0006355">
    <property type="term" value="P:regulation of DNA-templated transcription"/>
    <property type="evidence" value="ECO:0007669"/>
    <property type="project" value="InterPro"/>
</dbReference>
<reference evidence="3" key="1">
    <citation type="submission" date="2016-10" db="EMBL/GenBank/DDBJ databases">
        <authorList>
            <person name="Varghese N."/>
            <person name="Submissions S."/>
        </authorList>
    </citation>
    <scope>NUCLEOTIDE SEQUENCE [LARGE SCALE GENOMIC DNA]</scope>
    <source>
        <strain evidence="3">DSM 46136</strain>
    </source>
</reference>
<dbReference type="InterPro" id="IPR011990">
    <property type="entry name" value="TPR-like_helical_dom_sf"/>
</dbReference>
<dbReference type="EMBL" id="FPBA01000003">
    <property type="protein sequence ID" value="SFT53120.1"/>
    <property type="molecule type" value="Genomic_DNA"/>
</dbReference>
<dbReference type="RefSeq" id="WP_093578775.1">
    <property type="nucleotide sequence ID" value="NZ_FPBA01000003.1"/>
</dbReference>
<dbReference type="InterPro" id="IPR036388">
    <property type="entry name" value="WH-like_DNA-bd_sf"/>
</dbReference>
<dbReference type="Pfam" id="PF13401">
    <property type="entry name" value="AAA_22"/>
    <property type="match status" value="1"/>
</dbReference>
<dbReference type="SUPFAM" id="SSF46894">
    <property type="entry name" value="C-terminal effector domain of the bipartite response regulators"/>
    <property type="match status" value="1"/>
</dbReference>
<dbReference type="InterPro" id="IPR000792">
    <property type="entry name" value="Tscrpt_reg_LuxR_C"/>
</dbReference>
<dbReference type="Pfam" id="PF25873">
    <property type="entry name" value="WHD_MalT"/>
    <property type="match status" value="1"/>
</dbReference>
<dbReference type="Gene3D" id="1.10.10.10">
    <property type="entry name" value="Winged helix-like DNA-binding domain superfamily/Winged helix DNA-binding domain"/>
    <property type="match status" value="1"/>
</dbReference>
<dbReference type="CDD" id="cd06170">
    <property type="entry name" value="LuxR_C_like"/>
    <property type="match status" value="1"/>
</dbReference>
<dbReference type="STRING" id="1296565.SAMN05660657_01389"/>
<gene>
    <name evidence="2" type="ORF">SAMN05660657_01389</name>
</gene>
<dbReference type="InterPro" id="IPR041617">
    <property type="entry name" value="TPR_MalT"/>
</dbReference>
<dbReference type="OrthoDB" id="134985at2"/>
<dbReference type="Gene3D" id="1.25.40.10">
    <property type="entry name" value="Tetratricopeptide repeat domain"/>
    <property type="match status" value="1"/>
</dbReference>
<dbReference type="InterPro" id="IPR027417">
    <property type="entry name" value="P-loop_NTPase"/>
</dbReference>
<dbReference type="Pfam" id="PF00196">
    <property type="entry name" value="GerE"/>
    <property type="match status" value="1"/>
</dbReference>
<dbReference type="GO" id="GO:0003677">
    <property type="term" value="F:DNA binding"/>
    <property type="evidence" value="ECO:0007669"/>
    <property type="project" value="InterPro"/>
</dbReference>
<proteinExistence type="predicted"/>
<dbReference type="Proteomes" id="UP000199546">
    <property type="component" value="Unassembled WGS sequence"/>
</dbReference>
<dbReference type="SUPFAM" id="SSF52540">
    <property type="entry name" value="P-loop containing nucleoside triphosphate hydrolases"/>
    <property type="match status" value="1"/>
</dbReference>
<protein>
    <submittedName>
        <fullName evidence="2">LuxR family transcriptional regulator, maltose regulon positive regulatory protein</fullName>
    </submittedName>
</protein>
<dbReference type="Gene3D" id="3.40.50.300">
    <property type="entry name" value="P-loop containing nucleotide triphosphate hydrolases"/>
    <property type="match status" value="1"/>
</dbReference>
<dbReference type="SMART" id="SM00421">
    <property type="entry name" value="HTH_LUXR"/>
    <property type="match status" value="1"/>
</dbReference>
<sequence>MAGPLLETKFHVPAGRRGLLPRPRLSERLSRGAESALTLVSAPAGFGKTTLLAEWLSTVPAEGRSVAWLSVDRRDSDPALFWTYVVTALQAAEPAVGAGALALLQSAQSSTEAVLSSLLNDLAGLAHDVVLVLDDYHLLEARDVQDGMAFLLEHLPPRVHLVIATRADPSLPLARLRARGDLVEVRVADLRFTRDEVAAYLEHGMGLELTSEDVATLEQRTEGWIAALQLAALSLQGRHDAAGFIEGFAGDDRYIVDYLAEEVLQRQSEQVRTFLLRTSVLSRLSGGLCEAVTGQDGGRATLEALDRANLFLVRLDDRRQWYRYHHLFADVLRARLVDEEPERLHELHRRASEWWEHNSEPAEAVQHALDAEDFERAASLVELALPAMRRARQEATLRRWLEALPEELLRCRPVLTIGYVGSLMARGELEGVQQRLDAAERWLDAARDAGEPSADMVVVDQAGYRALPGSIAVYRAGRALVLGDVAATMTHARRALDLAVEDDHLARGAPAALLGLAYWTGGHLDTARRWYADATASLVKAGHHSDALGGALVLADIAIAQGRLRAATSALEEGLELAGRVDPPLRGAADMHVGLSAVLYERNDLDGALRHLLVSRELGEHAGLPQNRYRWRVAMARIRAAEGDRDAAVGLLDEAERLYVGDFSPDVRPVAALRARVRIRQGRWAEALGWTRDRGLSSDDELSYLHEFEHLTLARALVGRYTDERDERTIDQATGLLGRLLAAADDGSRTGSLIDGLAVQALASQVRGDLPAAIASLHRALALAEPEGHVRVFVDEGPPMAALLRAALERGPGGDRVRRLLAAFDGADGRVRLQRGLVDPLSTRELDVLRLLATDLAGPDIARELVVSLNTVRTHTKNIYAKLAVNNRRAAVRRAEELDLTSSVRGRGHRGRGVPER</sequence>
<evidence type="ECO:0000313" key="2">
    <source>
        <dbReference type="EMBL" id="SFT53120.1"/>
    </source>
</evidence>
<dbReference type="SUPFAM" id="SSF48452">
    <property type="entry name" value="TPR-like"/>
    <property type="match status" value="1"/>
</dbReference>
<dbReference type="PRINTS" id="PR00038">
    <property type="entry name" value="HTHLUXR"/>
</dbReference>
<dbReference type="InterPro" id="IPR016032">
    <property type="entry name" value="Sig_transdc_resp-reg_C-effctor"/>
</dbReference>
<dbReference type="Pfam" id="PF17874">
    <property type="entry name" value="TPR_MalT"/>
    <property type="match status" value="1"/>
</dbReference>
<dbReference type="InterPro" id="IPR059106">
    <property type="entry name" value="WHD_MalT"/>
</dbReference>
<evidence type="ECO:0000259" key="1">
    <source>
        <dbReference type="PROSITE" id="PS50043"/>
    </source>
</evidence>
<accession>A0A1I6YRQ3</accession>
<keyword evidence="3" id="KW-1185">Reference proteome</keyword>